<reference evidence="2 3" key="1">
    <citation type="submission" date="2024-09" db="EMBL/GenBank/DDBJ databases">
        <title>Chromosome-scale assembly of Riccia sorocarpa.</title>
        <authorList>
            <person name="Paukszto L."/>
        </authorList>
    </citation>
    <scope>NUCLEOTIDE SEQUENCE [LARGE SCALE GENOMIC DNA]</scope>
    <source>
        <strain evidence="2">LP-2024</strain>
        <tissue evidence="2">Aerial parts of the thallus</tissue>
    </source>
</reference>
<evidence type="ECO:0000256" key="1">
    <source>
        <dbReference type="SAM" id="MobiDB-lite"/>
    </source>
</evidence>
<keyword evidence="3" id="KW-1185">Reference proteome</keyword>
<dbReference type="EMBL" id="JBJQOH010000007">
    <property type="protein sequence ID" value="KAL3678141.1"/>
    <property type="molecule type" value="Genomic_DNA"/>
</dbReference>
<dbReference type="AlphaFoldDB" id="A0ABD3GHJ6"/>
<proteinExistence type="predicted"/>
<gene>
    <name evidence="2" type="ORF">R1sor_021097</name>
</gene>
<feature type="compositionally biased region" description="Basic and acidic residues" evidence="1">
    <location>
        <begin position="178"/>
        <end position="187"/>
    </location>
</feature>
<protein>
    <submittedName>
        <fullName evidence="2">Uncharacterized protein</fullName>
    </submittedName>
</protein>
<name>A0ABD3GHJ6_9MARC</name>
<accession>A0ABD3GHJ6</accession>
<dbReference type="Proteomes" id="UP001633002">
    <property type="component" value="Unassembled WGS sequence"/>
</dbReference>
<comment type="caution">
    <text evidence="2">The sequence shown here is derived from an EMBL/GenBank/DDBJ whole genome shotgun (WGS) entry which is preliminary data.</text>
</comment>
<organism evidence="2 3">
    <name type="scientific">Riccia sorocarpa</name>
    <dbReference type="NCBI Taxonomy" id="122646"/>
    <lineage>
        <taxon>Eukaryota</taxon>
        <taxon>Viridiplantae</taxon>
        <taxon>Streptophyta</taxon>
        <taxon>Embryophyta</taxon>
        <taxon>Marchantiophyta</taxon>
        <taxon>Marchantiopsida</taxon>
        <taxon>Marchantiidae</taxon>
        <taxon>Marchantiales</taxon>
        <taxon>Ricciaceae</taxon>
        <taxon>Riccia</taxon>
    </lineage>
</organism>
<evidence type="ECO:0000313" key="2">
    <source>
        <dbReference type="EMBL" id="KAL3678141.1"/>
    </source>
</evidence>
<feature type="region of interest" description="Disordered" evidence="1">
    <location>
        <begin position="157"/>
        <end position="248"/>
    </location>
</feature>
<sequence length="248" mass="28431">MGQTRLRQEVEKTLAKLMEKQTATSEGMETAEHLLWLCLHTRLKWNDLRYITEGLQCHIPLKPSFIDAFDYAFQNQSPSRYTMFNEMTRTVWRERNEATFTRHRRSVPLSLILTKSLDVITVQRRRCDQDSQTYRCLSEAEQILMRAKQRYSMCKTEVEDGEISEPPLSATGAQTDDPSQRNGERRSHGSLYNAADSSTTPQYTERPPLATNSNAANDLPASPHRPPLDTRAFSSIIHPAMAPRTLND</sequence>
<evidence type="ECO:0000313" key="3">
    <source>
        <dbReference type="Proteomes" id="UP001633002"/>
    </source>
</evidence>